<accession>A0A5B9QH18</accession>
<proteinExistence type="predicted"/>
<feature type="chain" id="PRO_5022800307" evidence="1">
    <location>
        <begin position="22"/>
        <end position="381"/>
    </location>
</feature>
<organism evidence="2 3">
    <name type="scientific">Roseimaritima ulvae</name>
    <dbReference type="NCBI Taxonomy" id="980254"/>
    <lineage>
        <taxon>Bacteria</taxon>
        <taxon>Pseudomonadati</taxon>
        <taxon>Planctomycetota</taxon>
        <taxon>Planctomycetia</taxon>
        <taxon>Pirellulales</taxon>
        <taxon>Pirellulaceae</taxon>
        <taxon>Roseimaritima</taxon>
    </lineage>
</organism>
<keyword evidence="1" id="KW-0732">Signal</keyword>
<dbReference type="EMBL" id="CP042914">
    <property type="protein sequence ID" value="QEG38104.1"/>
    <property type="molecule type" value="Genomic_DNA"/>
</dbReference>
<protein>
    <submittedName>
        <fullName evidence="2">Uncharacterized protein</fullName>
    </submittedName>
</protein>
<dbReference type="KEGG" id="rul:UC8_00570"/>
<feature type="signal peptide" evidence="1">
    <location>
        <begin position="1"/>
        <end position="21"/>
    </location>
</feature>
<evidence type="ECO:0000313" key="3">
    <source>
        <dbReference type="Proteomes" id="UP000325286"/>
    </source>
</evidence>
<reference evidence="2 3" key="1">
    <citation type="submission" date="2019-08" db="EMBL/GenBank/DDBJ databases">
        <title>Deep-cultivation of Planctomycetes and their phenomic and genomic characterization uncovers novel biology.</title>
        <authorList>
            <person name="Wiegand S."/>
            <person name="Jogler M."/>
            <person name="Boedeker C."/>
            <person name="Pinto D."/>
            <person name="Vollmers J."/>
            <person name="Rivas-Marin E."/>
            <person name="Kohn T."/>
            <person name="Peeters S.H."/>
            <person name="Heuer A."/>
            <person name="Rast P."/>
            <person name="Oberbeckmann S."/>
            <person name="Bunk B."/>
            <person name="Jeske O."/>
            <person name="Meyerdierks A."/>
            <person name="Storesund J.E."/>
            <person name="Kallscheuer N."/>
            <person name="Luecker S."/>
            <person name="Lage O.M."/>
            <person name="Pohl T."/>
            <person name="Merkel B.J."/>
            <person name="Hornburger P."/>
            <person name="Mueller R.-W."/>
            <person name="Bruemmer F."/>
            <person name="Labrenz M."/>
            <person name="Spormann A.M."/>
            <person name="Op den Camp H."/>
            <person name="Overmann J."/>
            <person name="Amann R."/>
            <person name="Jetten M.S.M."/>
            <person name="Mascher T."/>
            <person name="Medema M.H."/>
            <person name="Devos D.P."/>
            <person name="Kaster A.-K."/>
            <person name="Ovreas L."/>
            <person name="Rohde M."/>
            <person name="Galperin M.Y."/>
            <person name="Jogler C."/>
        </authorList>
    </citation>
    <scope>NUCLEOTIDE SEQUENCE [LARGE SCALE GENOMIC DNA]</scope>
    <source>
        <strain evidence="2 3">UC8</strain>
    </source>
</reference>
<sequence length="381" mass="43843" precursor="true">MWKTAIPACLLGLLISSISRGQEVVVVDPVYRYPTRLQWSAYDPVYAVTSRIYAQADLIRAQSDAAVDFAEARNLHASAYSKELDNWKKELRIYWERKTLAEKKKMELDHIRQIARLKYLNDQKWQNSRVWDRFKNHPELSGPNIRNGSALNFMLARLAASSLPYQFDHESSRFSTEALEQLELDHEWLSQLTLKQGPLKFSASQTVDGTISSWPYILRWEDFRDSRTAVEQARAAVVQESEANGETSVESIQRLEAALMQLTKQYHGSAKVAQWVKQRNRYTHFYAGDRFLQDLDREILQLEKTGDIRPFRGQSGYDPKVDGKHVVSLLCFMNRNGVEFAAAKPGSEFAYHNLFVLMRGLYLTVAEEDESLTPNDLSNHS</sequence>
<evidence type="ECO:0000256" key="1">
    <source>
        <dbReference type="SAM" id="SignalP"/>
    </source>
</evidence>
<name>A0A5B9QH18_9BACT</name>
<dbReference type="AlphaFoldDB" id="A0A5B9QH18"/>
<evidence type="ECO:0000313" key="2">
    <source>
        <dbReference type="EMBL" id="QEG38104.1"/>
    </source>
</evidence>
<dbReference type="OrthoDB" id="277935at2"/>
<dbReference type="Proteomes" id="UP000325286">
    <property type="component" value="Chromosome"/>
</dbReference>
<gene>
    <name evidence="2" type="ORF">UC8_00570</name>
</gene>
<keyword evidence="3" id="KW-1185">Reference proteome</keyword>
<dbReference type="RefSeq" id="WP_148080015.1">
    <property type="nucleotide sequence ID" value="NZ_CP042914.1"/>
</dbReference>